<dbReference type="Pfam" id="PF00067">
    <property type="entry name" value="p450"/>
    <property type="match status" value="1"/>
</dbReference>
<keyword evidence="15" id="KW-0812">Transmembrane</keyword>
<feature type="binding site" description="axial binding residue" evidence="13">
    <location>
        <position position="383"/>
    </location>
    <ligand>
        <name>heme</name>
        <dbReference type="ChEBI" id="CHEBI:30413"/>
    </ligand>
    <ligandPart>
        <name>Fe</name>
        <dbReference type="ChEBI" id="CHEBI:18248"/>
    </ligandPart>
</feature>
<feature type="region of interest" description="Disordered" evidence="14">
    <location>
        <begin position="453"/>
        <end position="474"/>
    </location>
</feature>
<dbReference type="AlphaFoldDB" id="A0A9P0APS2"/>
<evidence type="ECO:0000256" key="12">
    <source>
        <dbReference type="ARBA" id="ARBA00023136"/>
    </source>
</evidence>
<evidence type="ECO:0000256" key="9">
    <source>
        <dbReference type="ARBA" id="ARBA00023002"/>
    </source>
</evidence>
<keyword evidence="17" id="KW-1185">Reference proteome</keyword>
<dbReference type="GO" id="GO:0005506">
    <property type="term" value="F:iron ion binding"/>
    <property type="evidence" value="ECO:0007669"/>
    <property type="project" value="InterPro"/>
</dbReference>
<organism evidence="16 17">
    <name type="scientific">Bemisia tabaci</name>
    <name type="common">Sweetpotato whitefly</name>
    <name type="synonym">Aleurodes tabaci</name>
    <dbReference type="NCBI Taxonomy" id="7038"/>
    <lineage>
        <taxon>Eukaryota</taxon>
        <taxon>Metazoa</taxon>
        <taxon>Ecdysozoa</taxon>
        <taxon>Arthropoda</taxon>
        <taxon>Hexapoda</taxon>
        <taxon>Insecta</taxon>
        <taxon>Pterygota</taxon>
        <taxon>Neoptera</taxon>
        <taxon>Paraneoptera</taxon>
        <taxon>Hemiptera</taxon>
        <taxon>Sternorrhyncha</taxon>
        <taxon>Aleyrodoidea</taxon>
        <taxon>Aleyrodidae</taxon>
        <taxon>Aleyrodinae</taxon>
        <taxon>Bemisia</taxon>
    </lineage>
</organism>
<feature type="compositionally biased region" description="Polar residues" evidence="14">
    <location>
        <begin position="453"/>
        <end position="464"/>
    </location>
</feature>
<dbReference type="PANTHER" id="PTHR24291">
    <property type="entry name" value="CYTOCHROME P450 FAMILY 4"/>
    <property type="match status" value="1"/>
</dbReference>
<dbReference type="GO" id="GO:0004497">
    <property type="term" value="F:monooxygenase activity"/>
    <property type="evidence" value="ECO:0007669"/>
    <property type="project" value="UniProtKB-KW"/>
</dbReference>
<evidence type="ECO:0000313" key="17">
    <source>
        <dbReference type="Proteomes" id="UP001152759"/>
    </source>
</evidence>
<dbReference type="EMBL" id="OU963870">
    <property type="protein sequence ID" value="CAH0395220.1"/>
    <property type="molecule type" value="Genomic_DNA"/>
</dbReference>
<proteinExistence type="inferred from homology"/>
<dbReference type="Proteomes" id="UP001152759">
    <property type="component" value="Chromosome 9"/>
</dbReference>
<dbReference type="InterPro" id="IPR036396">
    <property type="entry name" value="Cyt_P450_sf"/>
</dbReference>
<dbReference type="InterPro" id="IPR001128">
    <property type="entry name" value="Cyt_P450"/>
</dbReference>
<evidence type="ECO:0000256" key="7">
    <source>
        <dbReference type="ARBA" id="ARBA00022824"/>
    </source>
</evidence>
<evidence type="ECO:0000256" key="15">
    <source>
        <dbReference type="SAM" id="Phobius"/>
    </source>
</evidence>
<keyword evidence="6 13" id="KW-0479">Metal-binding</keyword>
<dbReference type="Gene3D" id="1.10.630.10">
    <property type="entry name" value="Cytochrome P450"/>
    <property type="match status" value="1"/>
</dbReference>
<keyword evidence="10 13" id="KW-0408">Iron</keyword>
<accession>A0A9P0APS2</accession>
<feature type="transmembrane region" description="Helical" evidence="15">
    <location>
        <begin position="6"/>
        <end position="24"/>
    </location>
</feature>
<dbReference type="GO" id="GO:0020037">
    <property type="term" value="F:heme binding"/>
    <property type="evidence" value="ECO:0007669"/>
    <property type="project" value="InterPro"/>
</dbReference>
<name>A0A9P0APS2_BEMTA</name>
<evidence type="ECO:0000256" key="1">
    <source>
        <dbReference type="ARBA" id="ARBA00001971"/>
    </source>
</evidence>
<evidence type="ECO:0000256" key="14">
    <source>
        <dbReference type="SAM" id="MobiDB-lite"/>
    </source>
</evidence>
<comment type="cofactor">
    <cofactor evidence="1 13">
        <name>heme</name>
        <dbReference type="ChEBI" id="CHEBI:30413"/>
    </cofactor>
</comment>
<dbReference type="InterPro" id="IPR050196">
    <property type="entry name" value="Cytochrome_P450_Monoox"/>
</dbReference>
<dbReference type="GO" id="GO:0005789">
    <property type="term" value="C:endoplasmic reticulum membrane"/>
    <property type="evidence" value="ECO:0007669"/>
    <property type="project" value="UniProtKB-SubCell"/>
</dbReference>
<sequence>MWVPYVTVFLFVCLIVIWIMFITYSKRKNQKIYDFMASTPGPIAVPVFGNIFVLSKHLFFESKSDAWRKMRRMITPAFRNSVLWSPTHTKNFDYHTEVFLNTLKDHAKNGEKFDLLTTVHSCNLDMLCDNLLGHRVDIQKKNLSFYSKNMMRSSEIIFERFFRFLLWPKCVFSLSGMKYVMKNATKPMRSLISKIIDEKLEQKIKSEDTAITNADTLKSFIEILVDNISSGELSKQQAIVESIDLFKAGTITNSMVASWIFIILAKRPDIHQKVYEEIVEVCGQEVTLNDVSKLVYLDMVIKEALRHFTILSLLDTSKRSITLEDNTTLPAGLNIVLFIFDLHHNPEYWQKPSEFYPEHFSPVNELNRPDGVFLPFLAGPRICPGKKYSETSMKYWIAKTLLRYEFLTDEKLPDDFTTADYICTFALCPISGFQVKVQERMLKMQTTSLPPQIAYKNQTSNIPPLTSDGEQSHP</sequence>
<keyword evidence="7" id="KW-0256">Endoplasmic reticulum</keyword>
<keyword evidence="12 15" id="KW-0472">Membrane</keyword>
<evidence type="ECO:0000256" key="5">
    <source>
        <dbReference type="ARBA" id="ARBA00022617"/>
    </source>
</evidence>
<reference evidence="16" key="1">
    <citation type="submission" date="2021-12" db="EMBL/GenBank/DDBJ databases">
        <authorList>
            <person name="King R."/>
        </authorList>
    </citation>
    <scope>NUCLEOTIDE SEQUENCE</scope>
</reference>
<gene>
    <name evidence="16" type="ORF">BEMITA_LOCUS13432</name>
</gene>
<evidence type="ECO:0000256" key="8">
    <source>
        <dbReference type="ARBA" id="ARBA00022848"/>
    </source>
</evidence>
<keyword evidence="15" id="KW-1133">Transmembrane helix</keyword>
<dbReference type="PRINTS" id="PR00463">
    <property type="entry name" value="EP450I"/>
</dbReference>
<evidence type="ECO:0008006" key="18">
    <source>
        <dbReference type="Google" id="ProtNLM"/>
    </source>
</evidence>
<dbReference type="InterPro" id="IPR002401">
    <property type="entry name" value="Cyt_P450_E_grp-I"/>
</dbReference>
<dbReference type="GO" id="GO:0016705">
    <property type="term" value="F:oxidoreductase activity, acting on paired donors, with incorporation or reduction of molecular oxygen"/>
    <property type="evidence" value="ECO:0007669"/>
    <property type="project" value="InterPro"/>
</dbReference>
<keyword evidence="9" id="KW-0560">Oxidoreductase</keyword>
<keyword evidence="8" id="KW-0492">Microsome</keyword>
<dbReference type="SUPFAM" id="SSF48264">
    <property type="entry name" value="Cytochrome P450"/>
    <property type="match status" value="1"/>
</dbReference>
<evidence type="ECO:0000256" key="11">
    <source>
        <dbReference type="ARBA" id="ARBA00023033"/>
    </source>
</evidence>
<protein>
    <recommendedName>
        <fullName evidence="18">Cytochrome P450</fullName>
    </recommendedName>
</protein>
<evidence type="ECO:0000256" key="4">
    <source>
        <dbReference type="ARBA" id="ARBA00010617"/>
    </source>
</evidence>
<comment type="subcellular location">
    <subcellularLocation>
        <location evidence="3">Endoplasmic reticulum membrane</location>
        <topology evidence="3">Peripheral membrane protein</topology>
    </subcellularLocation>
    <subcellularLocation>
        <location evidence="2">Microsome membrane</location>
        <topology evidence="2">Peripheral membrane protein</topology>
    </subcellularLocation>
</comment>
<evidence type="ECO:0000313" key="16">
    <source>
        <dbReference type="EMBL" id="CAH0395220.1"/>
    </source>
</evidence>
<evidence type="ECO:0000256" key="13">
    <source>
        <dbReference type="PIRSR" id="PIRSR602401-1"/>
    </source>
</evidence>
<keyword evidence="11" id="KW-0503">Monooxygenase</keyword>
<evidence type="ECO:0000256" key="3">
    <source>
        <dbReference type="ARBA" id="ARBA00004406"/>
    </source>
</evidence>
<evidence type="ECO:0000256" key="6">
    <source>
        <dbReference type="ARBA" id="ARBA00022723"/>
    </source>
</evidence>
<keyword evidence="5 13" id="KW-0349">Heme</keyword>
<dbReference type="PANTHER" id="PTHR24291:SF189">
    <property type="entry name" value="CYTOCHROME P450 4C3-RELATED"/>
    <property type="match status" value="1"/>
</dbReference>
<evidence type="ECO:0000256" key="2">
    <source>
        <dbReference type="ARBA" id="ARBA00004174"/>
    </source>
</evidence>
<evidence type="ECO:0000256" key="10">
    <source>
        <dbReference type="ARBA" id="ARBA00023004"/>
    </source>
</evidence>
<comment type="similarity">
    <text evidence="4">Belongs to the cytochrome P450 family.</text>
</comment>
<dbReference type="PRINTS" id="PR00385">
    <property type="entry name" value="P450"/>
</dbReference>